<sequence length="310" mass="35063">MISIIMPVYNEGEKIYSNVVKVMSILLDHEIEHQFLLVNDGSSDNSWQELQRLYNNYNNISIIELSRNFGKEAALCAALENVSGDACVIIDSDLQHPPELIPKMIRLWSEEGFDVVEGVKESRGKESLLGKIAALTFYKLFYKTSGINLNSASDFKLLDRKVIDAWKSMNESITFFRGMSAWVGYKRIQIPFEVQERTYGASKWSFSSLTKLAVQSITSYTSAPLYMVAWLGVIMLFIDFILFIQTLFMKFAGKALTGFTTVIILILGIGSCIMISLGIIGIYISKIYDEVKRRPRFLISSKKGKGFLDD</sequence>
<evidence type="ECO:0000313" key="10">
    <source>
        <dbReference type="Proteomes" id="UP000726170"/>
    </source>
</evidence>
<keyword evidence="2" id="KW-0328">Glycosyltransferase</keyword>
<keyword evidence="5 7" id="KW-1133">Transmembrane helix</keyword>
<evidence type="ECO:0000313" key="9">
    <source>
        <dbReference type="EMBL" id="MBU5486027.1"/>
    </source>
</evidence>
<keyword evidence="6 7" id="KW-0472">Membrane</keyword>
<gene>
    <name evidence="9" type="ORF">KQI86_17030</name>
</gene>
<proteinExistence type="predicted"/>
<dbReference type="RefSeq" id="WP_216440618.1">
    <property type="nucleotide sequence ID" value="NZ_JAHLQF010000004.1"/>
</dbReference>
<evidence type="ECO:0000259" key="8">
    <source>
        <dbReference type="Pfam" id="PF00535"/>
    </source>
</evidence>
<evidence type="ECO:0000256" key="4">
    <source>
        <dbReference type="ARBA" id="ARBA00022692"/>
    </source>
</evidence>
<dbReference type="PANTHER" id="PTHR48090">
    <property type="entry name" value="UNDECAPRENYL-PHOSPHATE 4-DEOXY-4-FORMAMIDO-L-ARABINOSE TRANSFERASE-RELATED"/>
    <property type="match status" value="1"/>
</dbReference>
<comment type="subcellular location">
    <subcellularLocation>
        <location evidence="1">Membrane</location>
        <topology evidence="1">Multi-pass membrane protein</topology>
    </subcellularLocation>
</comment>
<organism evidence="9 10">
    <name type="scientific">Clostridium mobile</name>
    <dbReference type="NCBI Taxonomy" id="2841512"/>
    <lineage>
        <taxon>Bacteria</taxon>
        <taxon>Bacillati</taxon>
        <taxon>Bacillota</taxon>
        <taxon>Clostridia</taxon>
        <taxon>Eubacteriales</taxon>
        <taxon>Clostridiaceae</taxon>
        <taxon>Clostridium</taxon>
    </lineage>
</organism>
<dbReference type="InterPro" id="IPR050256">
    <property type="entry name" value="Glycosyltransferase_2"/>
</dbReference>
<keyword evidence="4 7" id="KW-0812">Transmembrane</keyword>
<name>A0ABS6ELN0_9CLOT</name>
<accession>A0ABS6ELN0</accession>
<evidence type="ECO:0000256" key="5">
    <source>
        <dbReference type="ARBA" id="ARBA00022989"/>
    </source>
</evidence>
<keyword evidence="10" id="KW-1185">Reference proteome</keyword>
<reference evidence="9 10" key="1">
    <citation type="submission" date="2021-06" db="EMBL/GenBank/DDBJ databases">
        <authorList>
            <person name="Sun Q."/>
            <person name="Li D."/>
        </authorList>
    </citation>
    <scope>NUCLEOTIDE SEQUENCE [LARGE SCALE GENOMIC DNA]</scope>
    <source>
        <strain evidence="9 10">MSJ-11</strain>
    </source>
</reference>
<feature type="transmembrane region" description="Helical" evidence="7">
    <location>
        <begin position="225"/>
        <end position="248"/>
    </location>
</feature>
<dbReference type="Pfam" id="PF00535">
    <property type="entry name" value="Glycos_transf_2"/>
    <property type="match status" value="1"/>
</dbReference>
<evidence type="ECO:0000256" key="3">
    <source>
        <dbReference type="ARBA" id="ARBA00022679"/>
    </source>
</evidence>
<keyword evidence="3" id="KW-0808">Transferase</keyword>
<dbReference type="PANTHER" id="PTHR48090:SF1">
    <property type="entry name" value="PROPHAGE BACTOPRENOL GLUCOSYL TRANSFERASE HOMOLOG"/>
    <property type="match status" value="1"/>
</dbReference>
<evidence type="ECO:0000256" key="7">
    <source>
        <dbReference type="SAM" id="Phobius"/>
    </source>
</evidence>
<dbReference type="EMBL" id="JAHLQF010000004">
    <property type="protein sequence ID" value="MBU5486027.1"/>
    <property type="molecule type" value="Genomic_DNA"/>
</dbReference>
<evidence type="ECO:0000256" key="1">
    <source>
        <dbReference type="ARBA" id="ARBA00004141"/>
    </source>
</evidence>
<dbReference type="Proteomes" id="UP000726170">
    <property type="component" value="Unassembled WGS sequence"/>
</dbReference>
<evidence type="ECO:0000256" key="6">
    <source>
        <dbReference type="ARBA" id="ARBA00023136"/>
    </source>
</evidence>
<evidence type="ECO:0000256" key="2">
    <source>
        <dbReference type="ARBA" id="ARBA00022676"/>
    </source>
</evidence>
<dbReference type="CDD" id="cd04187">
    <property type="entry name" value="DPM1_like_bac"/>
    <property type="match status" value="1"/>
</dbReference>
<comment type="caution">
    <text evidence="9">The sequence shown here is derived from an EMBL/GenBank/DDBJ whole genome shotgun (WGS) entry which is preliminary data.</text>
</comment>
<feature type="transmembrane region" description="Helical" evidence="7">
    <location>
        <begin position="260"/>
        <end position="284"/>
    </location>
</feature>
<feature type="domain" description="Glycosyltransferase 2-like" evidence="8">
    <location>
        <begin position="3"/>
        <end position="133"/>
    </location>
</feature>
<dbReference type="InterPro" id="IPR001173">
    <property type="entry name" value="Glyco_trans_2-like"/>
</dbReference>
<protein>
    <submittedName>
        <fullName evidence="9">Glycosyltransferase family 2 protein</fullName>
    </submittedName>
</protein>